<dbReference type="Proteomes" id="UP000199233">
    <property type="component" value="Unassembled WGS sequence"/>
</dbReference>
<name>A0A1H9IFG9_9GAMM</name>
<dbReference type="NCBIfam" id="TIGR03164">
    <property type="entry name" value="UHCUDC"/>
    <property type="match status" value="1"/>
</dbReference>
<comment type="similarity">
    <text evidence="2">Belongs to the peptidase M20 family.</text>
</comment>
<dbReference type="GO" id="GO:0019628">
    <property type="term" value="P:urate catabolic process"/>
    <property type="evidence" value="ECO:0007669"/>
    <property type="project" value="UniProtKB-UniPathway"/>
</dbReference>
<dbReference type="SUPFAM" id="SSF53187">
    <property type="entry name" value="Zn-dependent exopeptidases"/>
    <property type="match status" value="1"/>
</dbReference>
<gene>
    <name evidence="9" type="ORF">SAMN04488038_11015</name>
</gene>
<feature type="domain" description="Oxo-4-hydroxy-4-carboxy-5-ureidoimidazoline decarboxylase" evidence="8">
    <location>
        <begin position="8"/>
        <end position="163"/>
    </location>
</feature>
<evidence type="ECO:0000256" key="3">
    <source>
        <dbReference type="ARBA" id="ARBA00011738"/>
    </source>
</evidence>
<organism evidence="9 10">
    <name type="scientific">Solimonas aquatica</name>
    <dbReference type="NCBI Taxonomy" id="489703"/>
    <lineage>
        <taxon>Bacteria</taxon>
        <taxon>Pseudomonadati</taxon>
        <taxon>Pseudomonadota</taxon>
        <taxon>Gammaproteobacteria</taxon>
        <taxon>Nevskiales</taxon>
        <taxon>Nevskiaceae</taxon>
        <taxon>Solimonas</taxon>
    </lineage>
</organism>
<dbReference type="GO" id="GO:0006144">
    <property type="term" value="P:purine nucleobase metabolic process"/>
    <property type="evidence" value="ECO:0007669"/>
    <property type="project" value="UniProtKB-KW"/>
</dbReference>
<evidence type="ECO:0000259" key="8">
    <source>
        <dbReference type="Pfam" id="PF09349"/>
    </source>
</evidence>
<dbReference type="InterPro" id="IPR018020">
    <property type="entry name" value="OHCU_decarboxylase"/>
</dbReference>
<evidence type="ECO:0000256" key="7">
    <source>
        <dbReference type="ARBA" id="ARBA00023211"/>
    </source>
</evidence>
<dbReference type="SUPFAM" id="SSF55031">
    <property type="entry name" value="Bacterial exopeptidase dimerisation domain"/>
    <property type="match status" value="1"/>
</dbReference>
<keyword evidence="10" id="KW-1185">Reference proteome</keyword>
<dbReference type="Gene3D" id="1.10.3330.10">
    <property type="entry name" value="Oxo-4-hydroxy-4-carboxy-5-ureidoimidazoline decarboxylase"/>
    <property type="match status" value="1"/>
</dbReference>
<dbReference type="NCBIfam" id="TIGR01879">
    <property type="entry name" value="hydantase"/>
    <property type="match status" value="1"/>
</dbReference>
<dbReference type="InterPro" id="IPR017580">
    <property type="entry name" value="OHCU_decarboxylase-1"/>
</dbReference>
<dbReference type="AlphaFoldDB" id="A0A1H9IFG9"/>
<protein>
    <submittedName>
        <fullName evidence="9">N-carbamoyl-L-amino-acid hydrolase</fullName>
    </submittedName>
</protein>
<keyword evidence="4" id="KW-0659">Purine metabolism</keyword>
<dbReference type="GO" id="GO:0046872">
    <property type="term" value="F:metal ion binding"/>
    <property type="evidence" value="ECO:0007669"/>
    <property type="project" value="UniProtKB-KW"/>
</dbReference>
<keyword evidence="7" id="KW-0464">Manganese</keyword>
<comment type="subunit">
    <text evidence="3">Homodimer.</text>
</comment>
<evidence type="ECO:0000256" key="6">
    <source>
        <dbReference type="ARBA" id="ARBA00022801"/>
    </source>
</evidence>
<dbReference type="PANTHER" id="PTHR32494:SF19">
    <property type="entry name" value="ALLANTOATE DEIMINASE-RELATED"/>
    <property type="match status" value="1"/>
</dbReference>
<dbReference type="Gene3D" id="3.30.70.360">
    <property type="match status" value="1"/>
</dbReference>
<dbReference type="CDD" id="cd03884">
    <property type="entry name" value="M20_bAS"/>
    <property type="match status" value="1"/>
</dbReference>
<evidence type="ECO:0000313" key="10">
    <source>
        <dbReference type="Proteomes" id="UP000199233"/>
    </source>
</evidence>
<dbReference type="Gene3D" id="3.40.630.10">
    <property type="entry name" value="Zn peptidases"/>
    <property type="match status" value="1"/>
</dbReference>
<dbReference type="GO" id="GO:0000255">
    <property type="term" value="P:allantoin metabolic process"/>
    <property type="evidence" value="ECO:0007669"/>
    <property type="project" value="InterPro"/>
</dbReference>
<evidence type="ECO:0000256" key="1">
    <source>
        <dbReference type="ARBA" id="ARBA00001936"/>
    </source>
</evidence>
<dbReference type="GO" id="GO:0016813">
    <property type="term" value="F:hydrolase activity, acting on carbon-nitrogen (but not peptide) bonds, in linear amidines"/>
    <property type="evidence" value="ECO:0007669"/>
    <property type="project" value="InterPro"/>
</dbReference>
<dbReference type="EMBL" id="FOFS01000010">
    <property type="protein sequence ID" value="SEQ73333.1"/>
    <property type="molecule type" value="Genomic_DNA"/>
</dbReference>
<evidence type="ECO:0000256" key="4">
    <source>
        <dbReference type="ARBA" id="ARBA00022631"/>
    </source>
</evidence>
<proteinExistence type="inferred from homology"/>
<dbReference type="InterPro" id="IPR036264">
    <property type="entry name" value="Bact_exopeptidase_dim_dom"/>
</dbReference>
<evidence type="ECO:0000256" key="2">
    <source>
        <dbReference type="ARBA" id="ARBA00006153"/>
    </source>
</evidence>
<dbReference type="Pfam" id="PF01546">
    <property type="entry name" value="Peptidase_M20"/>
    <property type="match status" value="1"/>
</dbReference>
<dbReference type="InterPro" id="IPR002933">
    <property type="entry name" value="Peptidase_M20"/>
</dbReference>
<dbReference type="SUPFAM" id="SSF158694">
    <property type="entry name" value="UraD-Like"/>
    <property type="match status" value="1"/>
</dbReference>
<dbReference type="STRING" id="489703.SAMN04488038_11015"/>
<dbReference type="NCBIfam" id="NF006775">
    <property type="entry name" value="PRK09290.2-5"/>
    <property type="match status" value="1"/>
</dbReference>
<reference evidence="9 10" key="1">
    <citation type="submission" date="2016-10" db="EMBL/GenBank/DDBJ databases">
        <authorList>
            <person name="de Groot N.N."/>
        </authorList>
    </citation>
    <scope>NUCLEOTIDE SEQUENCE [LARGE SCALE GENOMIC DNA]</scope>
    <source>
        <strain evidence="9 10">DSM 25927</strain>
    </source>
</reference>
<keyword evidence="6 9" id="KW-0378">Hydrolase</keyword>
<dbReference type="InterPro" id="IPR010158">
    <property type="entry name" value="Amidase_Cbmase"/>
</dbReference>
<comment type="cofactor">
    <cofactor evidence="1">
        <name>Mn(2+)</name>
        <dbReference type="ChEBI" id="CHEBI:29035"/>
    </cofactor>
</comment>
<dbReference type="PANTHER" id="PTHR32494">
    <property type="entry name" value="ALLANTOATE DEIMINASE-RELATED"/>
    <property type="match status" value="1"/>
</dbReference>
<evidence type="ECO:0000313" key="9">
    <source>
        <dbReference type="EMBL" id="SEQ73333.1"/>
    </source>
</evidence>
<accession>A0A1H9IFG9</accession>
<dbReference type="UniPathway" id="UPA00394">
    <property type="reaction ID" value="UER00652"/>
</dbReference>
<keyword evidence="5" id="KW-0479">Metal-binding</keyword>
<dbReference type="InterPro" id="IPR036778">
    <property type="entry name" value="OHCU_decarboxylase_sf"/>
</dbReference>
<evidence type="ECO:0000256" key="5">
    <source>
        <dbReference type="ARBA" id="ARBA00022723"/>
    </source>
</evidence>
<dbReference type="OrthoDB" id="9808195at2"/>
<dbReference type="RefSeq" id="WP_093286857.1">
    <property type="nucleotide sequence ID" value="NZ_FOFS01000010.1"/>
</dbReference>
<dbReference type="Pfam" id="PF09349">
    <property type="entry name" value="OHCU_decarbox"/>
    <property type="match status" value="1"/>
</dbReference>
<sequence length="577" mass="61327">MISLAALNALSEAAFVAALSGIFEHSPWVAQRVAAQRPFSSRAYLHEAMCAAVDAAGAEAQLALIRAHPELAGKAAVRGELTAESTREQAGAGLSQCSPEEFEKLTALNAAYNARFGFPFVLAVRGHNRASILAAFEQRLQHDVDTERQTALAQIARIARFRLYESVSAPAGAESIDMLEQLARYTDTPGSLSCAYLTPAHRQAAALIRDWMLAAGLEAQEDAVGNVVGRLRCGRGDARTLLCGSHYDTVIDAGRYDGRLGIVLPILVALELRQQQRQLPFDLQIIAFADEEGVRFKSTFLGSAALTGSFDARWLQARDSGGLSLREAMLAAGLDPEAIAALALDPAKLLGYVELHIEQGPVLLRENRALGVVTAIAGSQRFSGAFIGLAGHAGTVPMDLRQDAAAAAAELLLYVEQRCSGIAGLVGTVGRLQVPNGAINVIPGRCEFSLDIRAGEDALRKAAVADVLHQARNIAQRRGLQLELTEVMQASAAPCTPRLQAQWAQAITRVTGEAAPRHLPSGAGHDAMKMAEITGIGMLFVRCGRGGISHHPDETLSAADAELAARAFHEFLVSFSA</sequence>